<dbReference type="EMBL" id="CP012752">
    <property type="protein sequence ID" value="ALG10547.1"/>
    <property type="molecule type" value="Genomic_DNA"/>
</dbReference>
<gene>
    <name evidence="2" type="ORF">AOZ06_29895</name>
</gene>
<feature type="signal peptide" evidence="1">
    <location>
        <begin position="1"/>
        <end position="24"/>
    </location>
</feature>
<sequence>MFRRILVGLIVVTLATGFASTASAEDGASPAGCAGLRDAVAYGEGAAIRWPDAGRGQAVGLDPGTKDQRLVVRGT</sequence>
<evidence type="ECO:0000313" key="2">
    <source>
        <dbReference type="EMBL" id="ALG10547.1"/>
    </source>
</evidence>
<dbReference type="KEGG" id="kphy:AOZ06_29895"/>
<keyword evidence="3" id="KW-1185">Reference proteome</keyword>
<organism evidence="2 3">
    <name type="scientific">Kibdelosporangium phytohabitans</name>
    <dbReference type="NCBI Taxonomy" id="860235"/>
    <lineage>
        <taxon>Bacteria</taxon>
        <taxon>Bacillati</taxon>
        <taxon>Actinomycetota</taxon>
        <taxon>Actinomycetes</taxon>
        <taxon>Pseudonocardiales</taxon>
        <taxon>Pseudonocardiaceae</taxon>
        <taxon>Kibdelosporangium</taxon>
    </lineage>
</organism>
<name>A0A0N9HYP8_9PSEU</name>
<protein>
    <submittedName>
        <fullName evidence="2">Uncharacterized protein</fullName>
    </submittedName>
</protein>
<dbReference type="Proteomes" id="UP000063699">
    <property type="component" value="Chromosome"/>
</dbReference>
<keyword evidence="1" id="KW-0732">Signal</keyword>
<dbReference type="STRING" id="860235.AOZ06_29895"/>
<reference evidence="2 3" key="1">
    <citation type="submission" date="2015-07" db="EMBL/GenBank/DDBJ databases">
        <title>Genome sequencing of Kibdelosporangium phytohabitans.</title>
        <authorList>
            <person name="Qin S."/>
            <person name="Xing K."/>
        </authorList>
    </citation>
    <scope>NUCLEOTIDE SEQUENCE [LARGE SCALE GENOMIC DNA]</scope>
    <source>
        <strain evidence="2 3">KLBMP1111</strain>
    </source>
</reference>
<proteinExistence type="predicted"/>
<evidence type="ECO:0000313" key="3">
    <source>
        <dbReference type="Proteomes" id="UP000063699"/>
    </source>
</evidence>
<evidence type="ECO:0000256" key="1">
    <source>
        <dbReference type="SAM" id="SignalP"/>
    </source>
</evidence>
<dbReference type="AlphaFoldDB" id="A0A0N9HYP8"/>
<accession>A0A0N9HYP8</accession>
<feature type="chain" id="PRO_5006035647" evidence="1">
    <location>
        <begin position="25"/>
        <end position="75"/>
    </location>
</feature>
<dbReference type="RefSeq" id="WP_054292450.1">
    <property type="nucleotide sequence ID" value="NZ_CP012752.1"/>
</dbReference>